<dbReference type="Pfam" id="PF05504">
    <property type="entry name" value="Spore_GerAC"/>
    <property type="match status" value="1"/>
</dbReference>
<evidence type="ECO:0000256" key="2">
    <source>
        <dbReference type="ARBA" id="ARBA00007886"/>
    </source>
</evidence>
<dbReference type="RefSeq" id="WP_210655071.1">
    <property type="nucleotide sequence ID" value="NZ_JAGKSP010000001.1"/>
</dbReference>
<protein>
    <submittedName>
        <fullName evidence="11">Ger(X)C family spore germination protein</fullName>
    </submittedName>
</protein>
<dbReference type="Pfam" id="PF25198">
    <property type="entry name" value="Spore_GerAC_N"/>
    <property type="match status" value="1"/>
</dbReference>
<proteinExistence type="inferred from homology"/>
<evidence type="ECO:0000313" key="11">
    <source>
        <dbReference type="EMBL" id="MBP3963777.1"/>
    </source>
</evidence>
<dbReference type="InterPro" id="IPR046953">
    <property type="entry name" value="Spore_GerAC-like_C"/>
</dbReference>
<evidence type="ECO:0000256" key="4">
    <source>
        <dbReference type="ARBA" id="ARBA00022729"/>
    </source>
</evidence>
<evidence type="ECO:0000256" key="5">
    <source>
        <dbReference type="ARBA" id="ARBA00023136"/>
    </source>
</evidence>
<dbReference type="InterPro" id="IPR057336">
    <property type="entry name" value="GerAC_N"/>
</dbReference>
<feature type="domain" description="Spore germination protein N-terminal" evidence="9">
    <location>
        <begin position="23"/>
        <end position="191"/>
    </location>
</feature>
<keyword evidence="6" id="KW-0564">Palmitate</keyword>
<keyword evidence="4" id="KW-0732">Signal</keyword>
<dbReference type="PANTHER" id="PTHR35789:SF1">
    <property type="entry name" value="SPORE GERMINATION PROTEIN B3"/>
    <property type="match status" value="1"/>
</dbReference>
<feature type="domain" description="Spore germination GerAC-like C-terminal" evidence="8">
    <location>
        <begin position="199"/>
        <end position="358"/>
    </location>
</feature>
<sequence>MIRFFPLFLLTCFLLLLSGCVKQEVLEKITITFVCAFDEAPNDDIEFTIAAPKFQAGKSATVTNILYSKVGHTTKNITELMDMQLNRPIKPGKASVILFEQELAAKGLADQLDVVLRDPLASRRMYLAVVDGKAKELLQSNFSSDEEKGMFLFNLLDTNVRNGLVPRQNLHDFEYAYLGKGMDPFLPLIKLQNNQVMISGIALFKDDKYILSLNEKQMRVMKLLMENVKHGGILETKLDNGSYIALKNVGSKVKYRVGKDTQRPKVTINLNMNSELIDSRGIRLTLHEQQKMVESFEADITSTGMDLIQRFKKEGIDPFGLGDFVRSKTRNWNEAEWNQQYPTIDVKLNVKVKLSEMGIRK</sequence>
<evidence type="ECO:0000256" key="6">
    <source>
        <dbReference type="ARBA" id="ARBA00023139"/>
    </source>
</evidence>
<dbReference type="PROSITE" id="PS51257">
    <property type="entry name" value="PROKAR_LIPOPROTEIN"/>
    <property type="match status" value="1"/>
</dbReference>
<keyword evidence="12" id="KW-1185">Reference proteome</keyword>
<dbReference type="Gene3D" id="3.30.300.210">
    <property type="entry name" value="Nutrient germinant receptor protein C, domain 3"/>
    <property type="match status" value="1"/>
</dbReference>
<evidence type="ECO:0000256" key="7">
    <source>
        <dbReference type="ARBA" id="ARBA00023288"/>
    </source>
</evidence>
<evidence type="ECO:0000259" key="8">
    <source>
        <dbReference type="Pfam" id="PF05504"/>
    </source>
</evidence>
<dbReference type="PANTHER" id="PTHR35789">
    <property type="entry name" value="SPORE GERMINATION PROTEIN B3"/>
    <property type="match status" value="1"/>
</dbReference>
<comment type="similarity">
    <text evidence="2">Belongs to the GerABKC lipoprotein family.</text>
</comment>
<comment type="caution">
    <text evidence="11">The sequence shown here is derived from an EMBL/GenBank/DDBJ whole genome shotgun (WGS) entry which is preliminary data.</text>
</comment>
<dbReference type="InterPro" id="IPR038501">
    <property type="entry name" value="Spore_GerAC_C_sf"/>
</dbReference>
<name>A0ABS5CDG6_9BACL</name>
<reference evidence="11 12" key="1">
    <citation type="submission" date="2021-04" db="EMBL/GenBank/DDBJ databases">
        <title>Paenibacillus sp. DLE-14 whole genome sequence.</title>
        <authorList>
            <person name="Ham Y.J."/>
        </authorList>
    </citation>
    <scope>NUCLEOTIDE SEQUENCE [LARGE SCALE GENOMIC DNA]</scope>
    <source>
        <strain evidence="11 12">DLE-14</strain>
    </source>
</reference>
<evidence type="ECO:0000313" key="10">
    <source>
        <dbReference type="EMBL" id="MBP3961553.1"/>
    </source>
</evidence>
<keyword evidence="5" id="KW-0472">Membrane</keyword>
<evidence type="ECO:0000256" key="3">
    <source>
        <dbReference type="ARBA" id="ARBA00022544"/>
    </source>
</evidence>
<dbReference type="NCBIfam" id="TIGR02887">
    <property type="entry name" value="spore_ger_x_C"/>
    <property type="match status" value="1"/>
</dbReference>
<dbReference type="EMBL" id="JAGKSP010000001">
    <property type="protein sequence ID" value="MBP3961553.1"/>
    <property type="molecule type" value="Genomic_DNA"/>
</dbReference>
<evidence type="ECO:0000313" key="12">
    <source>
        <dbReference type="Proteomes" id="UP000673394"/>
    </source>
</evidence>
<keyword evidence="7" id="KW-0449">Lipoprotein</keyword>
<evidence type="ECO:0000259" key="9">
    <source>
        <dbReference type="Pfam" id="PF25198"/>
    </source>
</evidence>
<organism evidence="11 12">
    <name type="scientific">Paenibacillus lignilyticus</name>
    <dbReference type="NCBI Taxonomy" id="1172615"/>
    <lineage>
        <taxon>Bacteria</taxon>
        <taxon>Bacillati</taxon>
        <taxon>Bacillota</taxon>
        <taxon>Bacilli</taxon>
        <taxon>Bacillales</taxon>
        <taxon>Paenibacillaceae</taxon>
        <taxon>Paenibacillus</taxon>
    </lineage>
</organism>
<dbReference type="InterPro" id="IPR008844">
    <property type="entry name" value="Spore_GerAC-like"/>
</dbReference>
<accession>A0ABS5CDG6</accession>
<dbReference type="EMBL" id="JAGKSP010000004">
    <property type="protein sequence ID" value="MBP3963777.1"/>
    <property type="molecule type" value="Genomic_DNA"/>
</dbReference>
<comment type="subcellular location">
    <subcellularLocation>
        <location evidence="1">Membrane</location>
        <topology evidence="1">Lipid-anchor</topology>
    </subcellularLocation>
</comment>
<evidence type="ECO:0000256" key="1">
    <source>
        <dbReference type="ARBA" id="ARBA00004635"/>
    </source>
</evidence>
<dbReference type="Proteomes" id="UP000673394">
    <property type="component" value="Unassembled WGS sequence"/>
</dbReference>
<keyword evidence="3" id="KW-0309">Germination</keyword>
<gene>
    <name evidence="10" type="ORF">I8J30_02435</name>
    <name evidence="11" type="ORF">I8J30_13760</name>
</gene>